<reference evidence="1 2" key="1">
    <citation type="submission" date="2016-10" db="EMBL/GenBank/DDBJ databases">
        <authorList>
            <person name="de Groot N.N."/>
        </authorList>
    </citation>
    <scope>NUCLEOTIDE SEQUENCE [LARGE SCALE GENOMIC DNA]</scope>
    <source>
        <strain evidence="1 2">DSM 569</strain>
    </source>
</reference>
<sequence>MSIDWKELLLENKDFFIDVSKEVMDEGMEYLGAKRLKDKDKNFKRELFKYYISETNAKLVGEKIQLLSTLNQSALTSLEKDIVELGRNILSEGQNPIEMIVYSTKALDLRQEEVFKRMVRILKNISNNSLEARDALITILQEWEWEEQIKLVIQTLREIKEIRAYEQLITLLENDNLKEIAAETLIELGEKKCIPHILNMVNSLNGFNSRERNFAFRILTKLIVLGDEAVKQIIEKYLDNENSSLNIVYSNVIANLKEKAVENIAELLYEERYSQKAAITLGKMRTSIATEYLLKAYYDPSIENKMNIVIGLGYTKDERCANVMLEILKEENQSLELKACAITSLANLQILEAKPMIKQFLENNYLAINAYSALVQLGEIKYLSNLFYYIVKPGFSVEELLNAIKEIKRLKGLRNSDINRQIAEGIKYIIKNDDGYACINALKIIETNLDEEIAQELIQKLKNTAKEEIQYLIYKILGKNAKGLKNIIDEKIFRDAMESNSARIRYLAQKIIEENYKKTDKLIRM</sequence>
<accession>A0A1I2C5Y7</accession>
<gene>
    <name evidence="1" type="ORF">SAMN04244560_02414</name>
</gene>
<dbReference type="AlphaFoldDB" id="A0A1I2C5Y7"/>
<dbReference type="Gene3D" id="1.25.10.10">
    <property type="entry name" value="Leucine-rich Repeat Variant"/>
    <property type="match status" value="2"/>
</dbReference>
<dbReference type="SUPFAM" id="SSF48371">
    <property type="entry name" value="ARM repeat"/>
    <property type="match status" value="1"/>
</dbReference>
<evidence type="ECO:0000313" key="1">
    <source>
        <dbReference type="EMBL" id="SDG47408.1"/>
    </source>
</evidence>
<evidence type="ECO:0000313" key="2">
    <source>
        <dbReference type="Proteomes" id="UP000183404"/>
    </source>
</evidence>
<proteinExistence type="predicted"/>
<name>A0A1I2C5Y7_THETY</name>
<dbReference type="EMBL" id="FNBS01000079">
    <property type="protein sequence ID" value="SDG47408.1"/>
    <property type="molecule type" value="Genomic_DNA"/>
</dbReference>
<dbReference type="RefSeq" id="WP_019907930.1">
    <property type="nucleotide sequence ID" value="NZ_FNBS01000079.1"/>
</dbReference>
<dbReference type="Proteomes" id="UP000183404">
    <property type="component" value="Unassembled WGS sequence"/>
</dbReference>
<organism evidence="1 2">
    <name type="scientific">Thermoanaerobacter thermohydrosulfuricus</name>
    <name type="common">Clostridium thermohydrosulfuricum</name>
    <dbReference type="NCBI Taxonomy" id="1516"/>
    <lineage>
        <taxon>Bacteria</taxon>
        <taxon>Bacillati</taxon>
        <taxon>Bacillota</taxon>
        <taxon>Clostridia</taxon>
        <taxon>Thermoanaerobacterales</taxon>
        <taxon>Thermoanaerobacteraceae</taxon>
        <taxon>Thermoanaerobacter</taxon>
    </lineage>
</organism>
<dbReference type="InterPro" id="IPR016024">
    <property type="entry name" value="ARM-type_fold"/>
</dbReference>
<dbReference type="InterPro" id="IPR011989">
    <property type="entry name" value="ARM-like"/>
</dbReference>
<protein>
    <submittedName>
        <fullName evidence="1">HEAT repeat</fullName>
    </submittedName>
</protein>